<evidence type="ECO:0000313" key="6">
    <source>
        <dbReference type="Proteomes" id="UP000694843"/>
    </source>
</evidence>
<feature type="compositionally biased region" description="Basic residues" evidence="4">
    <location>
        <begin position="30"/>
        <end position="46"/>
    </location>
</feature>
<organism evidence="6 7">
    <name type="scientific">Hyalella azteca</name>
    <name type="common">Amphipod</name>
    <dbReference type="NCBI Taxonomy" id="294128"/>
    <lineage>
        <taxon>Eukaryota</taxon>
        <taxon>Metazoa</taxon>
        <taxon>Ecdysozoa</taxon>
        <taxon>Arthropoda</taxon>
        <taxon>Crustacea</taxon>
        <taxon>Multicrustacea</taxon>
        <taxon>Malacostraca</taxon>
        <taxon>Eumalacostraca</taxon>
        <taxon>Peracarida</taxon>
        <taxon>Amphipoda</taxon>
        <taxon>Senticaudata</taxon>
        <taxon>Talitrida</taxon>
        <taxon>Talitroidea</taxon>
        <taxon>Hyalellidae</taxon>
        <taxon>Hyalella</taxon>
    </lineage>
</organism>
<dbReference type="SUPFAM" id="SSF47473">
    <property type="entry name" value="EF-hand"/>
    <property type="match status" value="1"/>
</dbReference>
<evidence type="ECO:0000256" key="4">
    <source>
        <dbReference type="SAM" id="MobiDB-lite"/>
    </source>
</evidence>
<dbReference type="KEGG" id="hazt:108666890"/>
<sequence>MMRARVASLLLVLVVLTGLSDAGGGSSGFHIHRERHPHADRHHVPKTRAEGGGVLKDDKLLQDRDHIREDLAGSLTDEQINKMDDKELEFQYFKAHDFDKNYRLDGLELMAALAHVIQHGDHDDDDRLDAQQLKLVEELIDDVLYDGDRNNDGYLNYVEYKQGRQKAAGQQ</sequence>
<dbReference type="OrthoDB" id="289247at2759"/>
<dbReference type="PANTHER" id="PTHR23104">
    <property type="entry name" value="MULTIPLE COAGULATION FACTOR DEFICIENCY PROTEIN 2 NEURAL STEM CELL DERIVED NEURONAL SURVIVAL PROTEIN"/>
    <property type="match status" value="1"/>
</dbReference>
<protein>
    <submittedName>
        <fullName evidence="7">Multiple coagulation factor deficiency protein 2 homolog</fullName>
    </submittedName>
</protein>
<dbReference type="GeneID" id="108666890"/>
<evidence type="ECO:0000256" key="5">
    <source>
        <dbReference type="SAM" id="SignalP"/>
    </source>
</evidence>
<keyword evidence="1 5" id="KW-0732">Signal</keyword>
<evidence type="ECO:0000256" key="2">
    <source>
        <dbReference type="ARBA" id="ARBA00022737"/>
    </source>
</evidence>
<name>A0A8B7N623_HYAAZ</name>
<keyword evidence="3" id="KW-0106">Calcium</keyword>
<dbReference type="InterPro" id="IPR052110">
    <property type="entry name" value="MCFD2-like"/>
</dbReference>
<reference evidence="7" key="1">
    <citation type="submission" date="2025-08" db="UniProtKB">
        <authorList>
            <consortium name="RefSeq"/>
        </authorList>
    </citation>
    <scope>IDENTIFICATION</scope>
    <source>
        <tissue evidence="7">Whole organism</tissue>
    </source>
</reference>
<evidence type="ECO:0000313" key="7">
    <source>
        <dbReference type="RefSeq" id="XP_018009332.1"/>
    </source>
</evidence>
<dbReference type="OMA" id="HTFHENR"/>
<keyword evidence="6" id="KW-1185">Reference proteome</keyword>
<dbReference type="RefSeq" id="XP_018009332.1">
    <property type="nucleotide sequence ID" value="XM_018153843.2"/>
</dbReference>
<dbReference type="InterPro" id="IPR018247">
    <property type="entry name" value="EF_Hand_1_Ca_BS"/>
</dbReference>
<feature type="region of interest" description="Disordered" evidence="4">
    <location>
        <begin position="27"/>
        <end position="52"/>
    </location>
</feature>
<dbReference type="Proteomes" id="UP000694843">
    <property type="component" value="Unplaced"/>
</dbReference>
<accession>A0A8B7N623</accession>
<keyword evidence="2" id="KW-0677">Repeat</keyword>
<evidence type="ECO:0000256" key="1">
    <source>
        <dbReference type="ARBA" id="ARBA00022729"/>
    </source>
</evidence>
<dbReference type="InterPro" id="IPR011992">
    <property type="entry name" value="EF-hand-dom_pair"/>
</dbReference>
<dbReference type="Gene3D" id="1.10.238.10">
    <property type="entry name" value="EF-hand"/>
    <property type="match status" value="1"/>
</dbReference>
<dbReference type="PROSITE" id="PS00018">
    <property type="entry name" value="EF_HAND_1"/>
    <property type="match status" value="1"/>
</dbReference>
<dbReference type="PANTHER" id="PTHR23104:SF1">
    <property type="entry name" value="EF-HAND DOMAIN-CONTAINING PROTEIN"/>
    <property type="match status" value="1"/>
</dbReference>
<gene>
    <name evidence="7" type="primary">LOC108666890</name>
</gene>
<feature type="signal peptide" evidence="5">
    <location>
        <begin position="1"/>
        <end position="22"/>
    </location>
</feature>
<dbReference type="AlphaFoldDB" id="A0A8B7N623"/>
<feature type="chain" id="PRO_5034868589" evidence="5">
    <location>
        <begin position="23"/>
        <end position="171"/>
    </location>
</feature>
<proteinExistence type="predicted"/>
<evidence type="ECO:0000256" key="3">
    <source>
        <dbReference type="ARBA" id="ARBA00022837"/>
    </source>
</evidence>